<dbReference type="GO" id="GO:0005615">
    <property type="term" value="C:extracellular space"/>
    <property type="evidence" value="ECO:0007669"/>
    <property type="project" value="TreeGrafter"/>
</dbReference>
<sequence>MIVSLVLTTTPATNETETEPIVYRICGEKSTQTVLDGVHCMCFINQIFCSVYSWQAKPFKNANIEILNSNSNLTIEYAYFNHQNFGILKKNETLPALATNIKHLYLPENKITDIENGTFDKFDKLEILSLSQNPVKSLSGDVLTQKLGSTLKELYLDFSTISLSSINFEYMTNLKKLQISHNSKIGEDFAISLFKFPKSLSNLTHLDLSACNIKNISENVFDNLVNLEYLNLKSNLLKAYPTALNKLSSLRLLDLSYNGITDLNQTMLGTNEHLSGLSLAGSRISKIGDCAFCGLKNLTKLSLFENRKLSFIDENAFGYAKNGITPKIESLSLESCNLTFIPEKLLNWHAVKEFGIAGNPFNCSCEMAWLIEDILNPTHTMNLKKISYYGEMPLKCKYPQKYSSLLFYQLPSNICEKPATKSSETSFILGFIILVAIAFVAVGIPLCRYILRLRKQKTFFNYSENKVVEDFDHNA</sequence>
<feature type="transmembrane region" description="Helical" evidence="4">
    <location>
        <begin position="427"/>
        <end position="451"/>
    </location>
</feature>
<evidence type="ECO:0000256" key="1">
    <source>
        <dbReference type="ARBA" id="ARBA00022614"/>
    </source>
</evidence>
<keyword evidence="3" id="KW-0677">Repeat</keyword>
<dbReference type="SMART" id="SM00369">
    <property type="entry name" value="LRR_TYP"/>
    <property type="match status" value="7"/>
</dbReference>
<keyword evidence="5" id="KW-1185">Reference proteome</keyword>
<dbReference type="InterPro" id="IPR032675">
    <property type="entry name" value="LRR_dom_sf"/>
</dbReference>
<dbReference type="InterPro" id="IPR001611">
    <property type="entry name" value="Leu-rich_rpt"/>
</dbReference>
<keyword evidence="4" id="KW-1133">Transmembrane helix</keyword>
<organism evidence="5 6">
    <name type="scientific">Panagrolaimus davidi</name>
    <dbReference type="NCBI Taxonomy" id="227884"/>
    <lineage>
        <taxon>Eukaryota</taxon>
        <taxon>Metazoa</taxon>
        <taxon>Ecdysozoa</taxon>
        <taxon>Nematoda</taxon>
        <taxon>Chromadorea</taxon>
        <taxon>Rhabditida</taxon>
        <taxon>Tylenchina</taxon>
        <taxon>Panagrolaimomorpha</taxon>
        <taxon>Panagrolaimoidea</taxon>
        <taxon>Panagrolaimidae</taxon>
        <taxon>Panagrolaimus</taxon>
    </lineage>
</organism>
<accession>A0A914QZW9</accession>
<dbReference type="SMART" id="SM00365">
    <property type="entry name" value="LRR_SD22"/>
    <property type="match status" value="4"/>
</dbReference>
<dbReference type="AlphaFoldDB" id="A0A914QZW9"/>
<keyword evidence="1" id="KW-0433">Leucine-rich repeat</keyword>
<proteinExistence type="predicted"/>
<dbReference type="SUPFAM" id="SSF52047">
    <property type="entry name" value="RNI-like"/>
    <property type="match status" value="1"/>
</dbReference>
<dbReference type="PANTHER" id="PTHR24373">
    <property type="entry name" value="SLIT RELATED LEUCINE-RICH REPEAT NEURONAL PROTEIN"/>
    <property type="match status" value="1"/>
</dbReference>
<dbReference type="Pfam" id="PF13306">
    <property type="entry name" value="LRR_5"/>
    <property type="match status" value="1"/>
</dbReference>
<dbReference type="GO" id="GO:0031012">
    <property type="term" value="C:extracellular matrix"/>
    <property type="evidence" value="ECO:0007669"/>
    <property type="project" value="TreeGrafter"/>
</dbReference>
<keyword evidence="4" id="KW-0812">Transmembrane</keyword>
<dbReference type="WBParaSite" id="PDA_v2.g4633.t1">
    <property type="protein sequence ID" value="PDA_v2.g4633.t1"/>
    <property type="gene ID" value="PDA_v2.g4633"/>
</dbReference>
<dbReference type="InterPro" id="IPR050328">
    <property type="entry name" value="Dev_Immune_Receptor"/>
</dbReference>
<dbReference type="InterPro" id="IPR003591">
    <property type="entry name" value="Leu-rich_rpt_typical-subtyp"/>
</dbReference>
<protein>
    <submittedName>
        <fullName evidence="6">Uncharacterized protein</fullName>
    </submittedName>
</protein>
<dbReference type="Pfam" id="PF13855">
    <property type="entry name" value="LRR_8"/>
    <property type="match status" value="2"/>
</dbReference>
<dbReference type="PANTHER" id="PTHR24373:SF261">
    <property type="entry name" value="VASORIN"/>
    <property type="match status" value="1"/>
</dbReference>
<evidence type="ECO:0000256" key="2">
    <source>
        <dbReference type="ARBA" id="ARBA00022729"/>
    </source>
</evidence>
<keyword evidence="4" id="KW-0472">Membrane</keyword>
<keyword evidence="2" id="KW-0732">Signal</keyword>
<dbReference type="Gene3D" id="3.80.10.10">
    <property type="entry name" value="Ribonuclease Inhibitor"/>
    <property type="match status" value="2"/>
</dbReference>
<dbReference type="PROSITE" id="PS51450">
    <property type="entry name" value="LRR"/>
    <property type="match status" value="1"/>
</dbReference>
<dbReference type="Proteomes" id="UP000887578">
    <property type="component" value="Unplaced"/>
</dbReference>
<evidence type="ECO:0000256" key="3">
    <source>
        <dbReference type="ARBA" id="ARBA00022737"/>
    </source>
</evidence>
<evidence type="ECO:0000313" key="6">
    <source>
        <dbReference type="WBParaSite" id="PDA_v2.g4633.t1"/>
    </source>
</evidence>
<name>A0A914QZW9_9BILA</name>
<evidence type="ECO:0000313" key="5">
    <source>
        <dbReference type="Proteomes" id="UP000887578"/>
    </source>
</evidence>
<evidence type="ECO:0000256" key="4">
    <source>
        <dbReference type="SAM" id="Phobius"/>
    </source>
</evidence>
<reference evidence="6" key="1">
    <citation type="submission" date="2022-11" db="UniProtKB">
        <authorList>
            <consortium name="WormBaseParasite"/>
        </authorList>
    </citation>
    <scope>IDENTIFICATION</scope>
</reference>
<dbReference type="InterPro" id="IPR026906">
    <property type="entry name" value="LRR_5"/>
</dbReference>